<dbReference type="Pfam" id="PF07606">
    <property type="entry name" value="DUF1569"/>
    <property type="match status" value="1"/>
</dbReference>
<dbReference type="InterPro" id="IPR034660">
    <property type="entry name" value="DinB/YfiT-like"/>
</dbReference>
<dbReference type="InterPro" id="IPR011463">
    <property type="entry name" value="DUF1569"/>
</dbReference>
<accession>A0ABP8BHN3</accession>
<dbReference type="Gene3D" id="1.20.120.450">
    <property type="entry name" value="dinb family like domain"/>
    <property type="match status" value="1"/>
</dbReference>
<proteinExistence type="predicted"/>
<organism evidence="1 2">
    <name type="scientific">Pedobacter jeongneungensis</name>
    <dbReference type="NCBI Taxonomy" id="947309"/>
    <lineage>
        <taxon>Bacteria</taxon>
        <taxon>Pseudomonadati</taxon>
        <taxon>Bacteroidota</taxon>
        <taxon>Sphingobacteriia</taxon>
        <taxon>Sphingobacteriales</taxon>
        <taxon>Sphingobacteriaceae</taxon>
        <taxon>Pedobacter</taxon>
    </lineage>
</organism>
<dbReference type="Proteomes" id="UP001501772">
    <property type="component" value="Unassembled WGS sequence"/>
</dbReference>
<evidence type="ECO:0008006" key="3">
    <source>
        <dbReference type="Google" id="ProtNLM"/>
    </source>
</evidence>
<comment type="caution">
    <text evidence="1">The sequence shown here is derived from an EMBL/GenBank/DDBJ whole genome shotgun (WGS) entry which is preliminary data.</text>
</comment>
<evidence type="ECO:0000313" key="1">
    <source>
        <dbReference type="EMBL" id="GAA4207100.1"/>
    </source>
</evidence>
<sequence>MTMNNLFNPSDTAAILARIEKLTPTAQKQWGKMNVNQMLAHCNASLETAIGLHNPERLGFIGRLFGKLLKPKFFSEAPFPKNSATDKSYIIKGNPDFEAEKAKVIKQIKAFSEGGPAKCTTHPQAFFGPLTPEEWALMQWKHFDHHLRQFGF</sequence>
<gene>
    <name evidence="1" type="ORF">GCM10022289_29010</name>
</gene>
<keyword evidence="2" id="KW-1185">Reference proteome</keyword>
<dbReference type="EMBL" id="BAABBY010000007">
    <property type="protein sequence ID" value="GAA4207100.1"/>
    <property type="molecule type" value="Genomic_DNA"/>
</dbReference>
<name>A0ABP8BHN3_9SPHI</name>
<protein>
    <recommendedName>
        <fullName evidence="3">DUF1569 domain-containing protein</fullName>
    </recommendedName>
</protein>
<reference evidence="2" key="1">
    <citation type="journal article" date="2019" name="Int. J. Syst. Evol. Microbiol.">
        <title>The Global Catalogue of Microorganisms (GCM) 10K type strain sequencing project: providing services to taxonomists for standard genome sequencing and annotation.</title>
        <authorList>
            <consortium name="The Broad Institute Genomics Platform"/>
            <consortium name="The Broad Institute Genome Sequencing Center for Infectious Disease"/>
            <person name="Wu L."/>
            <person name="Ma J."/>
        </authorList>
    </citation>
    <scope>NUCLEOTIDE SEQUENCE [LARGE SCALE GENOMIC DNA]</scope>
    <source>
        <strain evidence="2">JCM 17626</strain>
    </source>
</reference>
<evidence type="ECO:0000313" key="2">
    <source>
        <dbReference type="Proteomes" id="UP001501772"/>
    </source>
</evidence>